<organism evidence="2 3">
    <name type="scientific">Labrys neptuniae</name>
    <dbReference type="NCBI Taxonomy" id="376174"/>
    <lineage>
        <taxon>Bacteria</taxon>
        <taxon>Pseudomonadati</taxon>
        <taxon>Pseudomonadota</taxon>
        <taxon>Alphaproteobacteria</taxon>
        <taxon>Hyphomicrobiales</taxon>
        <taxon>Xanthobacteraceae</taxon>
        <taxon>Labrys</taxon>
    </lineage>
</organism>
<evidence type="ECO:0000313" key="2">
    <source>
        <dbReference type="EMBL" id="MFC2248719.1"/>
    </source>
</evidence>
<sequence>MVGEDAPPLGAIFHAKVTGDGVKGAGECNSRIEAFMSLRAAADALRQVALSNNPSLIGRALGDFAKKVVDELDNLEGRINDLEKDLRDANIEIDRLKK</sequence>
<dbReference type="RefSeq" id="WP_394308628.1">
    <property type="nucleotide sequence ID" value="NZ_JBHGPK010000001.1"/>
</dbReference>
<protein>
    <submittedName>
        <fullName evidence="2">Uncharacterized protein</fullName>
    </submittedName>
</protein>
<accession>A0ABV6Z978</accession>
<evidence type="ECO:0000256" key="1">
    <source>
        <dbReference type="SAM" id="Coils"/>
    </source>
</evidence>
<gene>
    <name evidence="2" type="ORF">ACETRX_03755</name>
</gene>
<proteinExistence type="predicted"/>
<feature type="coiled-coil region" evidence="1">
    <location>
        <begin position="65"/>
        <end position="92"/>
    </location>
</feature>
<dbReference type="Proteomes" id="UP001595190">
    <property type="component" value="Unassembled WGS sequence"/>
</dbReference>
<evidence type="ECO:0000313" key="3">
    <source>
        <dbReference type="Proteomes" id="UP001595190"/>
    </source>
</evidence>
<comment type="caution">
    <text evidence="2">The sequence shown here is derived from an EMBL/GenBank/DDBJ whole genome shotgun (WGS) entry which is preliminary data.</text>
</comment>
<reference evidence="2 3" key="1">
    <citation type="submission" date="2024-09" db="EMBL/GenBank/DDBJ databases">
        <title>Description of Labrys sedimenti sp. nov., isolated from a diclofenac-degrading enrichment culture, and genome-based reclassification of Labrys portucalensis as a later heterotypic synonym of Labrys neptuniae.</title>
        <authorList>
            <person name="Tancsics A."/>
            <person name="Csepanyi A."/>
        </authorList>
    </citation>
    <scope>NUCLEOTIDE SEQUENCE [LARGE SCALE GENOMIC DNA]</scope>
    <source>
        <strain evidence="2 3">LMG 23412</strain>
    </source>
</reference>
<keyword evidence="1" id="KW-0175">Coiled coil</keyword>
<dbReference type="EMBL" id="JBHGPK010000001">
    <property type="protein sequence ID" value="MFC2248719.1"/>
    <property type="molecule type" value="Genomic_DNA"/>
</dbReference>
<name>A0ABV6Z978_9HYPH</name>